<proteinExistence type="predicted"/>
<organism evidence="1">
    <name type="scientific">Arundo donax</name>
    <name type="common">Giant reed</name>
    <name type="synonym">Donax arundinaceus</name>
    <dbReference type="NCBI Taxonomy" id="35708"/>
    <lineage>
        <taxon>Eukaryota</taxon>
        <taxon>Viridiplantae</taxon>
        <taxon>Streptophyta</taxon>
        <taxon>Embryophyta</taxon>
        <taxon>Tracheophyta</taxon>
        <taxon>Spermatophyta</taxon>
        <taxon>Magnoliopsida</taxon>
        <taxon>Liliopsida</taxon>
        <taxon>Poales</taxon>
        <taxon>Poaceae</taxon>
        <taxon>PACMAD clade</taxon>
        <taxon>Arundinoideae</taxon>
        <taxon>Arundineae</taxon>
        <taxon>Arundo</taxon>
    </lineage>
</organism>
<dbReference type="AlphaFoldDB" id="A0A0A9DP58"/>
<sequence length="59" mass="6874">MWHFSSEWRSEKSFFFEPSLSLLSIWHLPALFKPILRASIAILNMYTSDNISLLIGFPS</sequence>
<protein>
    <submittedName>
        <fullName evidence="1">Uncharacterized protein</fullName>
    </submittedName>
</protein>
<dbReference type="EMBL" id="GBRH01207526">
    <property type="protein sequence ID" value="JAD90369.1"/>
    <property type="molecule type" value="Transcribed_RNA"/>
</dbReference>
<reference evidence="1" key="2">
    <citation type="journal article" date="2015" name="Data Brief">
        <title>Shoot transcriptome of the giant reed, Arundo donax.</title>
        <authorList>
            <person name="Barrero R.A."/>
            <person name="Guerrero F.D."/>
            <person name="Moolhuijzen P."/>
            <person name="Goolsby J.A."/>
            <person name="Tidwell J."/>
            <person name="Bellgard S.E."/>
            <person name="Bellgard M.I."/>
        </authorList>
    </citation>
    <scope>NUCLEOTIDE SEQUENCE</scope>
    <source>
        <tissue evidence="1">Shoot tissue taken approximately 20 cm above the soil surface</tissue>
    </source>
</reference>
<name>A0A0A9DP58_ARUDO</name>
<accession>A0A0A9DP58</accession>
<reference evidence="1" key="1">
    <citation type="submission" date="2014-09" db="EMBL/GenBank/DDBJ databases">
        <authorList>
            <person name="Magalhaes I.L.F."/>
            <person name="Oliveira U."/>
            <person name="Santos F.R."/>
            <person name="Vidigal T.H.D.A."/>
            <person name="Brescovit A.D."/>
            <person name="Santos A.J."/>
        </authorList>
    </citation>
    <scope>NUCLEOTIDE SEQUENCE</scope>
    <source>
        <tissue evidence="1">Shoot tissue taken approximately 20 cm above the soil surface</tissue>
    </source>
</reference>
<evidence type="ECO:0000313" key="1">
    <source>
        <dbReference type="EMBL" id="JAD90369.1"/>
    </source>
</evidence>